<dbReference type="InterPro" id="IPR012337">
    <property type="entry name" value="RNaseH-like_sf"/>
</dbReference>
<dbReference type="RefSeq" id="WP_164031945.1">
    <property type="nucleotide sequence ID" value="NZ_JAABOQ010000004.1"/>
</dbReference>
<dbReference type="GO" id="GO:0008408">
    <property type="term" value="F:3'-5' exonuclease activity"/>
    <property type="evidence" value="ECO:0007669"/>
    <property type="project" value="TreeGrafter"/>
</dbReference>
<dbReference type="EMBL" id="JAABOQ010000004">
    <property type="protein sequence ID" value="NER17437.1"/>
    <property type="molecule type" value="Genomic_DNA"/>
</dbReference>
<reference evidence="5 6" key="1">
    <citation type="submission" date="2020-01" db="EMBL/GenBank/DDBJ databases">
        <title>Spongiivirga citrea KCTC 32990T.</title>
        <authorList>
            <person name="Wang G."/>
        </authorList>
    </citation>
    <scope>NUCLEOTIDE SEQUENCE [LARGE SCALE GENOMIC DNA]</scope>
    <source>
        <strain evidence="5 6">KCTC 32990</strain>
    </source>
</reference>
<keyword evidence="3 5" id="KW-0269">Exonuclease</keyword>
<dbReference type="GO" id="GO:0006260">
    <property type="term" value="P:DNA replication"/>
    <property type="evidence" value="ECO:0007669"/>
    <property type="project" value="InterPro"/>
</dbReference>
<dbReference type="Pfam" id="PF00929">
    <property type="entry name" value="RNase_T"/>
    <property type="match status" value="1"/>
</dbReference>
<dbReference type="Proteomes" id="UP000474296">
    <property type="component" value="Unassembled WGS sequence"/>
</dbReference>
<dbReference type="CDD" id="cd06127">
    <property type="entry name" value="DEDDh"/>
    <property type="match status" value="1"/>
</dbReference>
<evidence type="ECO:0000259" key="4">
    <source>
        <dbReference type="SMART" id="SM00479"/>
    </source>
</evidence>
<accession>A0A6M0CPM6</accession>
<evidence type="ECO:0000256" key="3">
    <source>
        <dbReference type="ARBA" id="ARBA00022839"/>
    </source>
</evidence>
<proteinExistence type="predicted"/>
<keyword evidence="6" id="KW-1185">Reference proteome</keyword>
<dbReference type="PANTHER" id="PTHR30231:SF4">
    <property type="entry name" value="PROTEIN NEN2"/>
    <property type="match status" value="1"/>
</dbReference>
<dbReference type="InterPro" id="IPR036397">
    <property type="entry name" value="RNaseH_sf"/>
</dbReference>
<evidence type="ECO:0000313" key="5">
    <source>
        <dbReference type="EMBL" id="NER17437.1"/>
    </source>
</evidence>
<dbReference type="AlphaFoldDB" id="A0A6M0CPM6"/>
<dbReference type="NCBIfam" id="TIGR00573">
    <property type="entry name" value="dnaq"/>
    <property type="match status" value="1"/>
</dbReference>
<name>A0A6M0CPM6_9FLAO</name>
<dbReference type="GO" id="GO:0003887">
    <property type="term" value="F:DNA-directed DNA polymerase activity"/>
    <property type="evidence" value="ECO:0007669"/>
    <property type="project" value="InterPro"/>
</dbReference>
<keyword evidence="2" id="KW-0378">Hydrolase</keyword>
<evidence type="ECO:0000256" key="2">
    <source>
        <dbReference type="ARBA" id="ARBA00022801"/>
    </source>
</evidence>
<evidence type="ECO:0000256" key="1">
    <source>
        <dbReference type="ARBA" id="ARBA00022722"/>
    </source>
</evidence>
<sequence>MEWPWNKSNKNELPQFWKEYLATFKESKDPLLSRTRIVVYDTETTGFDIKNDRILSIGAIAITSGVIDLSDSFEIYIEQEIFNEETVKIHGILKEGNYQKVAEEEAIERFIRYLGNAPLIAHHAVFDQRMINQALNRMGLEKLKNVIYDTGLLYKKTKHFISESIPEQSYTLDAIAKELNISMEDRHTAAGDAFITALVFLKTVTKLDPDKKLTVKRLNRSSLF</sequence>
<dbReference type="SMART" id="SM00479">
    <property type="entry name" value="EXOIII"/>
    <property type="match status" value="1"/>
</dbReference>
<dbReference type="GO" id="GO:0003677">
    <property type="term" value="F:DNA binding"/>
    <property type="evidence" value="ECO:0007669"/>
    <property type="project" value="InterPro"/>
</dbReference>
<dbReference type="Gene3D" id="3.30.420.10">
    <property type="entry name" value="Ribonuclease H-like superfamily/Ribonuclease H"/>
    <property type="match status" value="1"/>
</dbReference>
<feature type="domain" description="Exonuclease" evidence="4">
    <location>
        <begin position="36"/>
        <end position="209"/>
    </location>
</feature>
<evidence type="ECO:0000313" key="6">
    <source>
        <dbReference type="Proteomes" id="UP000474296"/>
    </source>
</evidence>
<dbReference type="SUPFAM" id="SSF53098">
    <property type="entry name" value="Ribonuclease H-like"/>
    <property type="match status" value="1"/>
</dbReference>
<dbReference type="InterPro" id="IPR006054">
    <property type="entry name" value="DnaQ"/>
</dbReference>
<protein>
    <submittedName>
        <fullName evidence="5">3'-5' exonuclease</fullName>
    </submittedName>
</protein>
<dbReference type="InterPro" id="IPR013520">
    <property type="entry name" value="Ribonucl_H"/>
</dbReference>
<gene>
    <name evidence="5" type="ORF">GWK10_09455</name>
</gene>
<keyword evidence="1" id="KW-0540">Nuclease</keyword>
<comment type="caution">
    <text evidence="5">The sequence shown here is derived from an EMBL/GenBank/DDBJ whole genome shotgun (WGS) entry which is preliminary data.</text>
</comment>
<dbReference type="PANTHER" id="PTHR30231">
    <property type="entry name" value="DNA POLYMERASE III SUBUNIT EPSILON"/>
    <property type="match status" value="1"/>
</dbReference>
<organism evidence="5 6">
    <name type="scientific">Spongiivirga citrea</name>
    <dbReference type="NCBI Taxonomy" id="1481457"/>
    <lineage>
        <taxon>Bacteria</taxon>
        <taxon>Pseudomonadati</taxon>
        <taxon>Bacteroidota</taxon>
        <taxon>Flavobacteriia</taxon>
        <taxon>Flavobacteriales</taxon>
        <taxon>Flavobacteriaceae</taxon>
        <taxon>Spongiivirga</taxon>
    </lineage>
</organism>